<evidence type="ECO:0000313" key="4">
    <source>
        <dbReference type="EMBL" id="KAJ3484826.1"/>
    </source>
</evidence>
<dbReference type="PRINTS" id="PR00081">
    <property type="entry name" value="GDHRDH"/>
</dbReference>
<dbReference type="EMBL" id="JANAWD010000174">
    <property type="protein sequence ID" value="KAJ3484826.1"/>
    <property type="molecule type" value="Genomic_DNA"/>
</dbReference>
<sequence>MGSEESSQLVWLITGTSSSFGRELVDIALARGDQVIATARSVKRLGDLPKTPSVRLMELDVTAGSDVIKRKINEAVTWFGRIDVLVNNAGIAARAIAEEGGSQIFMENAKINVLGALDVTNAVLPQMRARKSGTIVMIGSRSSWKSEVETLAYYSSTKAALRVFGETLAYELDQFSIRVLIVEPAAFRTWSPNFLTPSITPVKISDYNPLRDGSEKKVAVIHGRQPGDPRKAMELVVDVVRGEGKAKALLEKYGWPLYLPIGKEAEDAIREKTQQIGHVLDVWGDLIRDTRLDEEAT</sequence>
<name>A0AAD5V4Z5_9APHY</name>
<dbReference type="InterPro" id="IPR002347">
    <property type="entry name" value="SDR_fam"/>
</dbReference>
<comment type="caution">
    <text evidence="4">The sequence shown here is derived from an EMBL/GenBank/DDBJ whole genome shotgun (WGS) entry which is preliminary data.</text>
</comment>
<comment type="similarity">
    <text evidence="1 3">Belongs to the short-chain dehydrogenases/reductases (SDR) family.</text>
</comment>
<proteinExistence type="inferred from homology"/>
<gene>
    <name evidence="4" type="ORF">NLI96_g5373</name>
</gene>
<evidence type="ECO:0000256" key="2">
    <source>
        <dbReference type="ARBA" id="ARBA00023002"/>
    </source>
</evidence>
<keyword evidence="5" id="KW-1185">Reference proteome</keyword>
<keyword evidence="2" id="KW-0560">Oxidoreductase</keyword>
<dbReference type="Proteomes" id="UP001212997">
    <property type="component" value="Unassembled WGS sequence"/>
</dbReference>
<evidence type="ECO:0000313" key="5">
    <source>
        <dbReference type="Proteomes" id="UP001212997"/>
    </source>
</evidence>
<dbReference type="InterPro" id="IPR051911">
    <property type="entry name" value="SDR_oxidoreductase"/>
</dbReference>
<protein>
    <submittedName>
        <fullName evidence="4">Uncharacterized protein</fullName>
    </submittedName>
</protein>
<evidence type="ECO:0000256" key="1">
    <source>
        <dbReference type="ARBA" id="ARBA00006484"/>
    </source>
</evidence>
<dbReference type="GO" id="GO:0016491">
    <property type="term" value="F:oxidoreductase activity"/>
    <property type="evidence" value="ECO:0007669"/>
    <property type="project" value="UniProtKB-KW"/>
</dbReference>
<dbReference type="PANTHER" id="PTHR43976:SF16">
    <property type="entry name" value="SHORT-CHAIN DEHYDROGENASE_REDUCTASE FAMILY PROTEIN"/>
    <property type="match status" value="1"/>
</dbReference>
<dbReference type="Gene3D" id="3.40.50.720">
    <property type="entry name" value="NAD(P)-binding Rossmann-like Domain"/>
    <property type="match status" value="1"/>
</dbReference>
<dbReference type="AlphaFoldDB" id="A0AAD5V4Z5"/>
<accession>A0AAD5V4Z5</accession>
<dbReference type="PANTHER" id="PTHR43976">
    <property type="entry name" value="SHORT CHAIN DEHYDROGENASE"/>
    <property type="match status" value="1"/>
</dbReference>
<dbReference type="PRINTS" id="PR00080">
    <property type="entry name" value="SDRFAMILY"/>
</dbReference>
<reference evidence="4" key="1">
    <citation type="submission" date="2022-07" db="EMBL/GenBank/DDBJ databases">
        <title>Genome Sequence of Physisporinus lineatus.</title>
        <authorList>
            <person name="Buettner E."/>
        </authorList>
    </citation>
    <scope>NUCLEOTIDE SEQUENCE</scope>
    <source>
        <strain evidence="4">VT162</strain>
    </source>
</reference>
<dbReference type="SUPFAM" id="SSF51735">
    <property type="entry name" value="NAD(P)-binding Rossmann-fold domains"/>
    <property type="match status" value="1"/>
</dbReference>
<organism evidence="4 5">
    <name type="scientific">Meripilus lineatus</name>
    <dbReference type="NCBI Taxonomy" id="2056292"/>
    <lineage>
        <taxon>Eukaryota</taxon>
        <taxon>Fungi</taxon>
        <taxon>Dikarya</taxon>
        <taxon>Basidiomycota</taxon>
        <taxon>Agaricomycotina</taxon>
        <taxon>Agaricomycetes</taxon>
        <taxon>Polyporales</taxon>
        <taxon>Meripilaceae</taxon>
        <taxon>Meripilus</taxon>
    </lineage>
</organism>
<dbReference type="Pfam" id="PF00106">
    <property type="entry name" value="adh_short"/>
    <property type="match status" value="1"/>
</dbReference>
<evidence type="ECO:0000256" key="3">
    <source>
        <dbReference type="RuleBase" id="RU000363"/>
    </source>
</evidence>
<dbReference type="InterPro" id="IPR036291">
    <property type="entry name" value="NAD(P)-bd_dom_sf"/>
</dbReference>